<gene>
    <name evidence="2" type="ORF">PAC_19485</name>
</gene>
<evidence type="ECO:0000256" key="1">
    <source>
        <dbReference type="SAM" id="MobiDB-lite"/>
    </source>
</evidence>
<dbReference type="OrthoDB" id="3547251at2759"/>
<evidence type="ECO:0000313" key="2">
    <source>
        <dbReference type="EMBL" id="CZR69585.1"/>
    </source>
</evidence>
<dbReference type="STRING" id="576137.A0A1L7XXD7"/>
<dbReference type="AlphaFoldDB" id="A0A1L7XXD7"/>
<sequence>MANDIIEQAEPHIREIVRICRVLEAEGRKLDELNDLVGRTIQNCPVGSNGGTDSPCPINIEFKLLRRSGRQASQTKRSYDNMQGANKAKKQKLAADEPATDGLATDEPATDEPATDEPATDEPATDEPATDEPATDEPATDEPATEPTSLESTDEPAIIEPNTMPPLGTSREDTRRQGTDEVMVRSRVTTTMEDDETTVSGAVEGNLPSITHADGITILDEYFPKSAIDSSPLTPVVSSHAPEPLTAPPSASPNAVSTEVAGSLDPDQAIGGFEMSKSASSTGSLESRSSCTDLTSHLSSDTDIVDNALPDAVKQRPFARRSILDDPVPWLEDVVVALEHVDDNSRTPDSSVPSVLDDVLTTTINHTNFVNIMGSVTEDWAKCNRLIARPALGVAQESLGKVDQNKLPGIPADRDQVKKARERAKSERLKHAVACCDVRELSKIAMQDLLSEPAELMGEFSKESDYEDAMKHIEKEIANDTRTQLRRLWKETYYWPMIQQRAKMIGPLPKSSGPKTEITPQEKLAAKKLIVAMGYGQSRNSIFKWTSYLRLLSDLRDRGTTAFLLCRTSEFKTHFFQHPKELDMLLSWYKVYDFPLRQLRLRVIAEEANDFSGKSDIEEEWLRDRLHPPQNMRWGEHLSAWDQDSTEYENFLAGHSLKPTSGKSNIHVLRHGIKGQLDRNKSVYVSLVPYEGESDKKTFGNKAASNELLAVAPLVAVAPGDFLGIFPGRLRYTDQKPTRAIKGPVSNLWLDYSEVMGKLSKIKVAKTGQMTNVCLAWKGVNEKKGDKSFCQYLRVLVIATRHILPFDQLVRPSSGTAVLSAEDGGLGSRGRE</sequence>
<feature type="region of interest" description="Disordered" evidence="1">
    <location>
        <begin position="65"/>
        <end position="186"/>
    </location>
</feature>
<evidence type="ECO:0000313" key="3">
    <source>
        <dbReference type="Proteomes" id="UP000184330"/>
    </source>
</evidence>
<proteinExistence type="predicted"/>
<feature type="compositionally biased region" description="Polar residues" evidence="1">
    <location>
        <begin position="70"/>
        <end position="84"/>
    </location>
</feature>
<feature type="compositionally biased region" description="Basic and acidic residues" evidence="1">
    <location>
        <begin position="170"/>
        <end position="184"/>
    </location>
</feature>
<accession>A0A1L7XXD7</accession>
<feature type="compositionally biased region" description="Acidic residues" evidence="1">
    <location>
        <begin position="108"/>
        <end position="144"/>
    </location>
</feature>
<reference evidence="2 3" key="1">
    <citation type="submission" date="2016-03" db="EMBL/GenBank/DDBJ databases">
        <authorList>
            <person name="Ploux O."/>
        </authorList>
    </citation>
    <scope>NUCLEOTIDE SEQUENCE [LARGE SCALE GENOMIC DNA]</scope>
    <source>
        <strain evidence="2 3">UAMH 11012</strain>
    </source>
</reference>
<protein>
    <submittedName>
        <fullName evidence="2">Uncharacterized protein</fullName>
    </submittedName>
</protein>
<feature type="region of interest" description="Disordered" evidence="1">
    <location>
        <begin position="234"/>
        <end position="298"/>
    </location>
</feature>
<dbReference type="Proteomes" id="UP000184330">
    <property type="component" value="Unassembled WGS sequence"/>
</dbReference>
<keyword evidence="3" id="KW-1185">Reference proteome</keyword>
<name>A0A1L7XXD7_9HELO</name>
<organism evidence="2 3">
    <name type="scientific">Phialocephala subalpina</name>
    <dbReference type="NCBI Taxonomy" id="576137"/>
    <lineage>
        <taxon>Eukaryota</taxon>
        <taxon>Fungi</taxon>
        <taxon>Dikarya</taxon>
        <taxon>Ascomycota</taxon>
        <taxon>Pezizomycotina</taxon>
        <taxon>Leotiomycetes</taxon>
        <taxon>Helotiales</taxon>
        <taxon>Mollisiaceae</taxon>
        <taxon>Phialocephala</taxon>
        <taxon>Phialocephala fortinii species complex</taxon>
    </lineage>
</organism>
<dbReference type="EMBL" id="FJOG01000074">
    <property type="protein sequence ID" value="CZR69585.1"/>
    <property type="molecule type" value="Genomic_DNA"/>
</dbReference>
<feature type="compositionally biased region" description="Polar residues" evidence="1">
    <location>
        <begin position="277"/>
        <end position="298"/>
    </location>
</feature>